<dbReference type="Pfam" id="PF00412">
    <property type="entry name" value="LIM"/>
    <property type="match status" value="3"/>
</dbReference>
<feature type="region of interest" description="Disordered" evidence="10">
    <location>
        <begin position="30"/>
        <end position="49"/>
    </location>
</feature>
<feature type="domain" description="LIM zinc-binding" evidence="11">
    <location>
        <begin position="77"/>
        <end position="135"/>
    </location>
</feature>
<dbReference type="GO" id="GO:0061061">
    <property type="term" value="P:muscle structure development"/>
    <property type="evidence" value="ECO:0007669"/>
    <property type="project" value="TreeGrafter"/>
</dbReference>
<feature type="domain" description="LIM zinc-binding" evidence="11">
    <location>
        <begin position="136"/>
        <end position="195"/>
    </location>
</feature>
<proteinExistence type="predicted"/>
<evidence type="ECO:0000259" key="11">
    <source>
        <dbReference type="PROSITE" id="PS50023"/>
    </source>
</evidence>
<dbReference type="GO" id="GO:0055120">
    <property type="term" value="C:striated muscle dense body"/>
    <property type="evidence" value="ECO:0007669"/>
    <property type="project" value="UniProtKB-ARBA"/>
</dbReference>
<dbReference type="SUPFAM" id="SSF57716">
    <property type="entry name" value="Glucocorticoid receptor-like (DNA-binding domain)"/>
    <property type="match status" value="3"/>
</dbReference>
<dbReference type="SMART" id="SM00132">
    <property type="entry name" value="LIM"/>
    <property type="match status" value="3"/>
</dbReference>
<dbReference type="InterPro" id="IPR050604">
    <property type="entry name" value="PDZ-LIM_domain"/>
</dbReference>
<evidence type="ECO:0000256" key="4">
    <source>
        <dbReference type="ARBA" id="ARBA00022737"/>
    </source>
</evidence>
<evidence type="ECO:0000256" key="6">
    <source>
        <dbReference type="ARBA" id="ARBA00022949"/>
    </source>
</evidence>
<dbReference type="GO" id="GO:0046872">
    <property type="term" value="F:metal ion binding"/>
    <property type="evidence" value="ECO:0007669"/>
    <property type="project" value="UniProtKB-KW"/>
</dbReference>
<gene>
    <name evidence="12" type="ORF">BEMITA_LOCUS1539</name>
</gene>
<dbReference type="GO" id="GO:0030036">
    <property type="term" value="P:actin cytoskeleton organization"/>
    <property type="evidence" value="ECO:0007669"/>
    <property type="project" value="TreeGrafter"/>
</dbReference>
<evidence type="ECO:0000256" key="8">
    <source>
        <dbReference type="ARBA" id="ARBA00037833"/>
    </source>
</evidence>
<comment type="subcellular location">
    <subcellularLocation>
        <location evidence="1">Cell junction</location>
    </subcellularLocation>
    <subcellularLocation>
        <location evidence="8">Cytoplasm</location>
        <location evidence="8">Myofibril</location>
        <location evidence="8">Sarcomere</location>
        <location evidence="8">M line</location>
    </subcellularLocation>
</comment>
<evidence type="ECO:0000313" key="12">
    <source>
        <dbReference type="EMBL" id="CAH0381938.1"/>
    </source>
</evidence>
<dbReference type="FunFam" id="2.10.110.10:FF:000008">
    <property type="entry name" value="Paxillin isoform 1"/>
    <property type="match status" value="1"/>
</dbReference>
<dbReference type="InterPro" id="IPR001781">
    <property type="entry name" value="Znf_LIM"/>
</dbReference>
<dbReference type="PANTHER" id="PTHR24214">
    <property type="entry name" value="PDZ AND LIM DOMAIN PROTEIN ZASP"/>
    <property type="match status" value="1"/>
</dbReference>
<dbReference type="GO" id="GO:0031941">
    <property type="term" value="C:filamentous actin"/>
    <property type="evidence" value="ECO:0007669"/>
    <property type="project" value="TreeGrafter"/>
</dbReference>
<feature type="domain" description="LIM zinc-binding" evidence="11">
    <location>
        <begin position="196"/>
        <end position="253"/>
    </location>
</feature>
<dbReference type="PANTHER" id="PTHR24214:SF62">
    <property type="entry name" value="LEUPAXIN"/>
    <property type="match status" value="1"/>
</dbReference>
<evidence type="ECO:0000256" key="10">
    <source>
        <dbReference type="SAM" id="MobiDB-lite"/>
    </source>
</evidence>
<sequence>MATYDPLRNRKMHTQSTTYSYNQNRYNSRQNHHINDSHAGENFSQNDAKIPRGTEFQKPVTKKLSAPLPISSITGNIICALCKEPIKGLIVQALNQTWHQEHFICYHCHKPISGQKFNTNEGLPFCEEDYALLFLKKCAGCSLPIKDVVVRALDKDWHRDHFVCTSCGTKLAYKGFFEKEKNPYCQQCYEQKFCPRCKECEQPVSDTIIIALGEKWHQNCFKCKHCVQPVTDSTFQVMYDKPICAKCVPLASK</sequence>
<evidence type="ECO:0000256" key="9">
    <source>
        <dbReference type="PROSITE-ProRule" id="PRU00125"/>
    </source>
</evidence>
<keyword evidence="5 9" id="KW-0862">Zinc</keyword>
<evidence type="ECO:0000256" key="3">
    <source>
        <dbReference type="ARBA" id="ARBA00022723"/>
    </source>
</evidence>
<dbReference type="GO" id="GO:0003779">
    <property type="term" value="F:actin binding"/>
    <property type="evidence" value="ECO:0007669"/>
    <property type="project" value="TreeGrafter"/>
</dbReference>
<dbReference type="CDD" id="cd08368">
    <property type="entry name" value="LIM"/>
    <property type="match status" value="1"/>
</dbReference>
<dbReference type="Proteomes" id="UP001152759">
    <property type="component" value="Chromosome 1"/>
</dbReference>
<dbReference type="GO" id="GO:0001725">
    <property type="term" value="C:stress fiber"/>
    <property type="evidence" value="ECO:0007669"/>
    <property type="project" value="TreeGrafter"/>
</dbReference>
<dbReference type="GO" id="GO:0030018">
    <property type="term" value="C:Z disc"/>
    <property type="evidence" value="ECO:0007669"/>
    <property type="project" value="TreeGrafter"/>
</dbReference>
<dbReference type="PROSITE" id="PS50023">
    <property type="entry name" value="LIM_DOMAIN_2"/>
    <property type="match status" value="3"/>
</dbReference>
<dbReference type="PROSITE" id="PS00478">
    <property type="entry name" value="LIM_DOMAIN_1"/>
    <property type="match status" value="1"/>
</dbReference>
<dbReference type="AlphaFoldDB" id="A0A9P0A285"/>
<dbReference type="EMBL" id="OU963862">
    <property type="protein sequence ID" value="CAH0381938.1"/>
    <property type="molecule type" value="Genomic_DNA"/>
</dbReference>
<keyword evidence="2" id="KW-0963">Cytoplasm</keyword>
<accession>A0A9P0A285</accession>
<dbReference type="FunFam" id="2.10.110.10:FF:000009">
    <property type="entry name" value="Paxillin isoform 1"/>
    <property type="match status" value="1"/>
</dbReference>
<dbReference type="GO" id="GO:0051371">
    <property type="term" value="F:muscle alpha-actinin binding"/>
    <property type="evidence" value="ECO:0007669"/>
    <property type="project" value="TreeGrafter"/>
</dbReference>
<reference evidence="12" key="1">
    <citation type="submission" date="2021-12" db="EMBL/GenBank/DDBJ databases">
        <authorList>
            <person name="King R."/>
        </authorList>
    </citation>
    <scope>NUCLEOTIDE SEQUENCE</scope>
</reference>
<protein>
    <recommendedName>
        <fullName evidence="11">LIM zinc-binding domain-containing protein</fullName>
    </recommendedName>
</protein>
<evidence type="ECO:0000256" key="5">
    <source>
        <dbReference type="ARBA" id="ARBA00022833"/>
    </source>
</evidence>
<dbReference type="GO" id="GO:0007507">
    <property type="term" value="P:heart development"/>
    <property type="evidence" value="ECO:0007669"/>
    <property type="project" value="TreeGrafter"/>
</dbReference>
<dbReference type="GO" id="GO:0031430">
    <property type="term" value="C:M band"/>
    <property type="evidence" value="ECO:0007669"/>
    <property type="project" value="UniProtKB-SubCell"/>
</dbReference>
<evidence type="ECO:0000256" key="7">
    <source>
        <dbReference type="ARBA" id="ARBA00023038"/>
    </source>
</evidence>
<keyword evidence="3 9" id="KW-0479">Metal-binding</keyword>
<keyword evidence="13" id="KW-1185">Reference proteome</keyword>
<keyword evidence="4" id="KW-0677">Repeat</keyword>
<keyword evidence="6" id="KW-0965">Cell junction</keyword>
<dbReference type="Gene3D" id="2.10.110.10">
    <property type="entry name" value="Cysteine Rich Protein"/>
    <property type="match status" value="3"/>
</dbReference>
<evidence type="ECO:0000256" key="2">
    <source>
        <dbReference type="ARBA" id="ARBA00022490"/>
    </source>
</evidence>
<keyword evidence="7 9" id="KW-0440">LIM domain</keyword>
<evidence type="ECO:0000313" key="13">
    <source>
        <dbReference type="Proteomes" id="UP001152759"/>
    </source>
</evidence>
<dbReference type="GO" id="GO:0005912">
    <property type="term" value="C:adherens junction"/>
    <property type="evidence" value="ECO:0007669"/>
    <property type="project" value="TreeGrafter"/>
</dbReference>
<evidence type="ECO:0000256" key="1">
    <source>
        <dbReference type="ARBA" id="ARBA00004282"/>
    </source>
</evidence>
<organism evidence="12 13">
    <name type="scientific">Bemisia tabaci</name>
    <name type="common">Sweetpotato whitefly</name>
    <name type="synonym">Aleurodes tabaci</name>
    <dbReference type="NCBI Taxonomy" id="7038"/>
    <lineage>
        <taxon>Eukaryota</taxon>
        <taxon>Metazoa</taxon>
        <taxon>Ecdysozoa</taxon>
        <taxon>Arthropoda</taxon>
        <taxon>Hexapoda</taxon>
        <taxon>Insecta</taxon>
        <taxon>Pterygota</taxon>
        <taxon>Neoptera</taxon>
        <taxon>Paraneoptera</taxon>
        <taxon>Hemiptera</taxon>
        <taxon>Sternorrhyncha</taxon>
        <taxon>Aleyrodoidea</taxon>
        <taxon>Aleyrodidae</taxon>
        <taxon>Aleyrodinae</taxon>
        <taxon>Bemisia</taxon>
    </lineage>
</organism>
<name>A0A9P0A285_BEMTA</name>